<gene>
    <name evidence="2" type="ORF">BCL57_001708</name>
    <name evidence="3" type="ORF">SAMN04489721_0121</name>
</gene>
<dbReference type="RefSeq" id="WP_229724469.1">
    <property type="nucleotide sequence ID" value="NZ_BMDN01000002.1"/>
</dbReference>
<dbReference type="Proteomes" id="UP000199482">
    <property type="component" value="Chromosome I"/>
</dbReference>
<evidence type="ECO:0000256" key="1">
    <source>
        <dbReference type="SAM" id="MobiDB-lite"/>
    </source>
</evidence>
<dbReference type="EMBL" id="SODL02000002">
    <property type="protein sequence ID" value="MCP2367554.1"/>
    <property type="molecule type" value="Genomic_DNA"/>
</dbReference>
<proteinExistence type="predicted"/>
<dbReference type="EMBL" id="LT629755">
    <property type="protein sequence ID" value="SDR73250.1"/>
    <property type="molecule type" value="Genomic_DNA"/>
</dbReference>
<evidence type="ECO:0008006" key="6">
    <source>
        <dbReference type="Google" id="ProtNLM"/>
    </source>
</evidence>
<feature type="region of interest" description="Disordered" evidence="1">
    <location>
        <begin position="1"/>
        <end position="22"/>
    </location>
</feature>
<organism evidence="3 4">
    <name type="scientific">Agromyces flavus</name>
    <dbReference type="NCBI Taxonomy" id="589382"/>
    <lineage>
        <taxon>Bacteria</taxon>
        <taxon>Bacillati</taxon>
        <taxon>Actinomycetota</taxon>
        <taxon>Actinomycetes</taxon>
        <taxon>Micrococcales</taxon>
        <taxon>Microbacteriaceae</taxon>
        <taxon>Agromyces</taxon>
    </lineage>
</organism>
<evidence type="ECO:0000313" key="5">
    <source>
        <dbReference type="Proteomes" id="UP000893823"/>
    </source>
</evidence>
<keyword evidence="5" id="KW-1185">Reference proteome</keyword>
<reference evidence="4" key="1">
    <citation type="submission" date="2016-10" db="EMBL/GenBank/DDBJ databases">
        <authorList>
            <person name="Varghese N."/>
            <person name="Submissions S."/>
        </authorList>
    </citation>
    <scope>NUCLEOTIDE SEQUENCE [LARGE SCALE GENOMIC DNA]</scope>
    <source>
        <strain evidence="4">CPCC 202695</strain>
    </source>
</reference>
<name>A0A1H1LG12_9MICO</name>
<accession>A0A1H1LG12</accession>
<sequence>MAGAKRSPKGSKGSKGSRGADPLEFRSQALAEALERQDVAAVALALRHGNTVVPLIKPGPRDTPLDGGEVWTYRDANTGEVALLLFSDAANKPANLPPAVGLQSPAWLRSFLKRYESTITTVFLDIAGPHPMQASPSELLKALDA</sequence>
<evidence type="ECO:0000313" key="4">
    <source>
        <dbReference type="Proteomes" id="UP000199482"/>
    </source>
</evidence>
<reference evidence="3" key="2">
    <citation type="submission" date="2016-10" db="EMBL/GenBank/DDBJ databases">
        <authorList>
            <person name="de Groot N.N."/>
        </authorList>
    </citation>
    <scope>NUCLEOTIDE SEQUENCE [LARGE SCALE GENOMIC DNA]</scope>
    <source>
        <strain evidence="3">CPCC 202695</strain>
    </source>
</reference>
<evidence type="ECO:0000313" key="3">
    <source>
        <dbReference type="EMBL" id="SDR73250.1"/>
    </source>
</evidence>
<dbReference type="Proteomes" id="UP000893823">
    <property type="component" value="Unassembled WGS sequence"/>
</dbReference>
<evidence type="ECO:0000313" key="2">
    <source>
        <dbReference type="EMBL" id="MCP2367554.1"/>
    </source>
</evidence>
<protein>
    <recommendedName>
        <fullName evidence="6">SseB protein N-terminal domain-containing protein</fullName>
    </recommendedName>
</protein>
<dbReference type="AlphaFoldDB" id="A0A1H1LG12"/>
<reference evidence="2" key="3">
    <citation type="submission" date="2022-06" db="EMBL/GenBank/DDBJ databases">
        <title>Genomic Encyclopedia of Type Strains, Phase III (KMG-III): the genomes of soil and plant-associated and newly described type strains.</title>
        <authorList>
            <person name="Whitman W."/>
        </authorList>
    </citation>
    <scope>NUCLEOTIDE SEQUENCE</scope>
    <source>
        <strain evidence="2">CPCC 202695</strain>
    </source>
</reference>